<gene>
    <name evidence="1" type="ORF">IBE52_05880</name>
</gene>
<reference evidence="1 2" key="1">
    <citation type="submission" date="2020-08" db="EMBL/GenBank/DDBJ databases">
        <title>Comparative genomics of Francisella species.</title>
        <authorList>
            <person name="Sahl J."/>
            <person name="Sjodin A."/>
            <person name="Wagner D."/>
            <person name="Forsman M."/>
        </authorList>
    </citation>
    <scope>NUCLEOTIDE SEQUENCE [LARGE SCALE GENOMIC DNA]</scope>
    <source>
        <strain evidence="1 2">F1093</strain>
    </source>
</reference>
<name>A0ABS1GC88_9GAMM</name>
<dbReference type="Proteomes" id="UP000760407">
    <property type="component" value="Unassembled WGS sequence"/>
</dbReference>
<dbReference type="RefSeq" id="WP_200166596.1">
    <property type="nucleotide sequence ID" value="NZ_JACTSG010000004.1"/>
</dbReference>
<dbReference type="EMBL" id="JACTSG010000004">
    <property type="protein sequence ID" value="MBK2302436.1"/>
    <property type="molecule type" value="Genomic_DNA"/>
</dbReference>
<proteinExistence type="predicted"/>
<evidence type="ECO:0000313" key="2">
    <source>
        <dbReference type="Proteomes" id="UP000760407"/>
    </source>
</evidence>
<keyword evidence="2" id="KW-1185">Reference proteome</keyword>
<sequence length="248" mass="27999">MKSIEIYSYNNNGYYIGESLAYESPLEKDVYILPKNSTQIKPQIKDGFIPKFNNDGWKQVPNYKGRQVYDITTKEMVIVDYFGNIRDGYTLEEPTNKYEEYIDGKWVMTTVSYNSLRKILIEKAYNERVLFFEKGVPYNNVTLHGGNQSAVDIKVLGIDLISAGAVVPVWKVKEGGNIENPTLEQLTEMLTAVATNVGIGYKAEDIVKQQIFVLSDEEISNFDVKNAFNNAVQLISSLQNDESASSIS</sequence>
<organism evidence="1 2">
    <name type="scientific">Francisella philomiragia</name>
    <dbReference type="NCBI Taxonomy" id="28110"/>
    <lineage>
        <taxon>Bacteria</taxon>
        <taxon>Pseudomonadati</taxon>
        <taxon>Pseudomonadota</taxon>
        <taxon>Gammaproteobacteria</taxon>
        <taxon>Thiotrichales</taxon>
        <taxon>Francisellaceae</taxon>
        <taxon>Francisella</taxon>
    </lineage>
</organism>
<accession>A0ABS1GC88</accession>
<evidence type="ECO:0000313" key="1">
    <source>
        <dbReference type="EMBL" id="MBK2302436.1"/>
    </source>
</evidence>
<protein>
    <submittedName>
        <fullName evidence="1">Uncharacterized protein</fullName>
    </submittedName>
</protein>
<comment type="caution">
    <text evidence="1">The sequence shown here is derived from an EMBL/GenBank/DDBJ whole genome shotgun (WGS) entry which is preliminary data.</text>
</comment>